<keyword evidence="2 5" id="KW-0436">Ligase</keyword>
<reference evidence="5 6" key="1">
    <citation type="submission" date="2019-05" db="EMBL/GenBank/DDBJ databases">
        <authorList>
            <person name="Narsing Rao M.P."/>
            <person name="Li W.J."/>
        </authorList>
    </citation>
    <scope>NUCLEOTIDE SEQUENCE [LARGE SCALE GENOMIC DNA]</scope>
    <source>
        <strain evidence="5 6">SYSU_K30003</strain>
    </source>
</reference>
<dbReference type="InterPro" id="IPR012340">
    <property type="entry name" value="NA-bd_OB-fold"/>
</dbReference>
<protein>
    <submittedName>
        <fullName evidence="5">ATP-dependent DNA ligase</fullName>
    </submittedName>
</protein>
<dbReference type="Gene3D" id="3.30.470.30">
    <property type="entry name" value="DNA ligase/mRNA capping enzyme"/>
    <property type="match status" value="1"/>
</dbReference>
<dbReference type="InterPro" id="IPR012310">
    <property type="entry name" value="DNA_ligase_ATP-dep_cent"/>
</dbReference>
<comment type="similarity">
    <text evidence="1">Belongs to the ATP-dependent DNA ligase family.</text>
</comment>
<dbReference type="Proteomes" id="UP000309676">
    <property type="component" value="Unassembled WGS sequence"/>
</dbReference>
<evidence type="ECO:0000256" key="2">
    <source>
        <dbReference type="ARBA" id="ARBA00022598"/>
    </source>
</evidence>
<evidence type="ECO:0000259" key="4">
    <source>
        <dbReference type="PROSITE" id="PS50160"/>
    </source>
</evidence>
<gene>
    <name evidence="5" type="ORF">FE782_15130</name>
</gene>
<dbReference type="GO" id="GO:0003910">
    <property type="term" value="F:DNA ligase (ATP) activity"/>
    <property type="evidence" value="ECO:0007669"/>
    <property type="project" value="UniProtKB-EC"/>
</dbReference>
<dbReference type="Gene3D" id="3.30.1490.70">
    <property type="match status" value="1"/>
</dbReference>
<keyword evidence="6" id="KW-1185">Reference proteome</keyword>
<dbReference type="GO" id="GO:0006310">
    <property type="term" value="P:DNA recombination"/>
    <property type="evidence" value="ECO:0007669"/>
    <property type="project" value="InterPro"/>
</dbReference>
<dbReference type="InterPro" id="IPR050191">
    <property type="entry name" value="ATP-dep_DNA_ligase"/>
</dbReference>
<feature type="domain" description="ATP-dependent DNA ligase family profile" evidence="4">
    <location>
        <begin position="100"/>
        <end position="191"/>
    </location>
</feature>
<dbReference type="GO" id="GO:0006281">
    <property type="term" value="P:DNA repair"/>
    <property type="evidence" value="ECO:0007669"/>
    <property type="project" value="InterPro"/>
</dbReference>
<dbReference type="PROSITE" id="PS50160">
    <property type="entry name" value="DNA_LIGASE_A3"/>
    <property type="match status" value="1"/>
</dbReference>
<dbReference type="SUPFAM" id="SSF50249">
    <property type="entry name" value="Nucleic acid-binding proteins"/>
    <property type="match status" value="1"/>
</dbReference>
<dbReference type="EMBL" id="VCIW01000009">
    <property type="protein sequence ID" value="TLS51441.1"/>
    <property type="molecule type" value="Genomic_DNA"/>
</dbReference>
<dbReference type="SUPFAM" id="SSF56091">
    <property type="entry name" value="DNA ligase/mRNA capping enzyme, catalytic domain"/>
    <property type="match status" value="1"/>
</dbReference>
<dbReference type="OrthoDB" id="5503604at2"/>
<evidence type="ECO:0000256" key="1">
    <source>
        <dbReference type="ARBA" id="ARBA00007572"/>
    </source>
</evidence>
<comment type="catalytic activity">
    <reaction evidence="3">
        <text>ATP + (deoxyribonucleotide)n-3'-hydroxyl + 5'-phospho-(deoxyribonucleotide)m = (deoxyribonucleotide)n+m + AMP + diphosphate.</text>
        <dbReference type="EC" id="6.5.1.1"/>
    </reaction>
</comment>
<dbReference type="AlphaFoldDB" id="A0A5R9G6V1"/>
<evidence type="ECO:0000313" key="5">
    <source>
        <dbReference type="EMBL" id="TLS51441.1"/>
    </source>
</evidence>
<dbReference type="GO" id="GO:0005524">
    <property type="term" value="F:ATP binding"/>
    <property type="evidence" value="ECO:0007669"/>
    <property type="project" value="InterPro"/>
</dbReference>
<dbReference type="Pfam" id="PF01068">
    <property type="entry name" value="DNA_ligase_A_M"/>
    <property type="match status" value="1"/>
</dbReference>
<comment type="caution">
    <text evidence="5">The sequence shown here is derived from an EMBL/GenBank/DDBJ whole genome shotgun (WGS) entry which is preliminary data.</text>
</comment>
<dbReference type="PANTHER" id="PTHR45674:SF4">
    <property type="entry name" value="DNA LIGASE 1"/>
    <property type="match status" value="1"/>
</dbReference>
<evidence type="ECO:0000256" key="3">
    <source>
        <dbReference type="ARBA" id="ARBA00034003"/>
    </source>
</evidence>
<dbReference type="PANTHER" id="PTHR45674">
    <property type="entry name" value="DNA LIGASE 1/3 FAMILY MEMBER"/>
    <property type="match status" value="1"/>
</dbReference>
<name>A0A5R9G6V1_9BACL</name>
<dbReference type="RefSeq" id="WP_138195053.1">
    <property type="nucleotide sequence ID" value="NZ_VCIW01000009.1"/>
</dbReference>
<sequence length="286" mass="32657">MFIPPMLLETAAEPFDSANHIFEPKIDGHRTMYARLDGKTKLYTRRGNEVTRKYPELLEGFEDDLILDGEVALTDPETGRISFEALNDRFQLRQEEKIALAASSAPVSFIAFDILRYRGKDLRSLPLMRRKEILAGLTVRDNPNLSIIPYLERHGTALFESIKERGMEGIVAKEKTSRYAVGRRARKWQKIINWTYVDVVITGYRKSQFGWLAAIPDGEELQPAGMIEFGVSPAHKKAFYEVCRSIESGSYKDFIHLEPLLRAKVKTRNVTRSGTLRDPVFVDFIA</sequence>
<proteinExistence type="inferred from homology"/>
<organism evidence="5 6">
    <name type="scientific">Paenibacillus antri</name>
    <dbReference type="NCBI Taxonomy" id="2582848"/>
    <lineage>
        <taxon>Bacteria</taxon>
        <taxon>Bacillati</taxon>
        <taxon>Bacillota</taxon>
        <taxon>Bacilli</taxon>
        <taxon>Bacillales</taxon>
        <taxon>Paenibacillaceae</taxon>
        <taxon>Paenibacillus</taxon>
    </lineage>
</organism>
<dbReference type="CDD" id="cd07906">
    <property type="entry name" value="Adenylation_DNA_ligase_LigD_LigC"/>
    <property type="match status" value="1"/>
</dbReference>
<accession>A0A5R9G6V1</accession>
<evidence type="ECO:0000313" key="6">
    <source>
        <dbReference type="Proteomes" id="UP000309676"/>
    </source>
</evidence>